<dbReference type="GO" id="GO:0016579">
    <property type="term" value="P:protein deubiquitination"/>
    <property type="evidence" value="ECO:0007669"/>
    <property type="project" value="InterPro"/>
</dbReference>
<name>A0AAV7JQG2_9METZ</name>
<gene>
    <name evidence="5" type="ORF">LOD99_7605</name>
</gene>
<dbReference type="PROSITE" id="PS50235">
    <property type="entry name" value="USP_3"/>
    <property type="match status" value="1"/>
</dbReference>
<evidence type="ECO:0000256" key="2">
    <source>
        <dbReference type="ARBA" id="ARBA00022801"/>
    </source>
</evidence>
<evidence type="ECO:0000256" key="1">
    <source>
        <dbReference type="ARBA" id="ARBA00022786"/>
    </source>
</evidence>
<dbReference type="InterPro" id="IPR052398">
    <property type="entry name" value="Ubiquitin_hydrolase_53/54"/>
</dbReference>
<feature type="compositionally biased region" description="Pro residues" evidence="3">
    <location>
        <begin position="426"/>
        <end position="443"/>
    </location>
</feature>
<dbReference type="PANTHER" id="PTHR22975">
    <property type="entry name" value="UBIQUITIN SPECIFIC PROTEINASE"/>
    <property type="match status" value="1"/>
</dbReference>
<dbReference type="InterPro" id="IPR001394">
    <property type="entry name" value="Peptidase_C19_UCH"/>
</dbReference>
<keyword evidence="6" id="KW-1185">Reference proteome</keyword>
<feature type="compositionally biased region" description="Low complexity" evidence="3">
    <location>
        <begin position="414"/>
        <end position="425"/>
    </location>
</feature>
<keyword evidence="1" id="KW-0833">Ubl conjugation pathway</keyword>
<dbReference type="AlphaFoldDB" id="A0AAV7JQG2"/>
<feature type="domain" description="USP" evidence="4">
    <location>
        <begin position="11"/>
        <end position="337"/>
    </location>
</feature>
<feature type="region of interest" description="Disordered" evidence="3">
    <location>
        <begin position="414"/>
        <end position="457"/>
    </location>
</feature>
<proteinExistence type="predicted"/>
<evidence type="ECO:0000313" key="6">
    <source>
        <dbReference type="Proteomes" id="UP001165289"/>
    </source>
</evidence>
<dbReference type="PANTHER" id="PTHR22975:SF9">
    <property type="entry name" value="ECHINUS SPLICE FORM 3"/>
    <property type="match status" value="1"/>
</dbReference>
<dbReference type="GO" id="GO:0004843">
    <property type="term" value="F:cysteine-type deubiquitinase activity"/>
    <property type="evidence" value="ECO:0007669"/>
    <property type="project" value="InterPro"/>
</dbReference>
<dbReference type="EMBL" id="JAKMXF010000310">
    <property type="protein sequence ID" value="KAI6650555.1"/>
    <property type="molecule type" value="Genomic_DNA"/>
</dbReference>
<dbReference type="SUPFAM" id="SSF54001">
    <property type="entry name" value="Cysteine proteinases"/>
    <property type="match status" value="1"/>
</dbReference>
<dbReference type="Gene3D" id="3.90.70.10">
    <property type="entry name" value="Cysteine proteinases"/>
    <property type="match status" value="1"/>
</dbReference>
<dbReference type="InterPro" id="IPR038765">
    <property type="entry name" value="Papain-like_cys_pep_sf"/>
</dbReference>
<sequence length="612" mass="69149">MAVADNEATTHGLSNFSGENNCFINSVIQVLWHLNIFRSHFGQLQEHVCYEQECVFCTLKELFVNFQYSESITLPPNFVRKAMAKCYKDTGRFQLSKMDYAVECYEAVLRQLHTQITGTDWATTCTHAKCLPHKIFSYSSCQIDVCECGATSEPFPSEDILFYISADNLLKVMKKSHTSHKEILRDGNAFGKVLKECLTTDKQHKCPDSSDCKKSAKVETMLLRSPYTINLSLSWSSEISTKERVVDVLKSVGHCINIKQMFSVSLDETAGNKEYFLLGIINYYGHHFSAFVYNTNLSKWIFCDDASFREVGNNWDDVIQLIKRAKYQPELLVYSTRDVDIWKEEGKRKPLPQIPPKPNIAHYISNLSIPNDANTTISPANLPTSSNIRGVYSQVPLIPQHIINNTSIQMHATVPTSSTQVTSSPQLPPVVPSAPPPPSPPAPKQYDKDNRTIFYPPNYNKQKAAESRKTSQTPNKNNPVVLVKMEKKQEVPAIFTLPQPPTNANTNNANHEDLLLDYVRVSSSCLSEFDATHIDRADAIFAPNLLLDIDNKVERNRKAPTSPIIPKEDKKMKQEDDLIDFTFIPAIDPEDVYNELFQGSDNKHPSTTLNIK</sequence>
<evidence type="ECO:0000259" key="4">
    <source>
        <dbReference type="PROSITE" id="PS50235"/>
    </source>
</evidence>
<evidence type="ECO:0000256" key="3">
    <source>
        <dbReference type="SAM" id="MobiDB-lite"/>
    </source>
</evidence>
<evidence type="ECO:0000313" key="5">
    <source>
        <dbReference type="EMBL" id="KAI6650555.1"/>
    </source>
</evidence>
<dbReference type="InterPro" id="IPR028889">
    <property type="entry name" value="USP"/>
</dbReference>
<protein>
    <submittedName>
        <fullName evidence="5">Ubiquitin specific proteinase</fullName>
    </submittedName>
</protein>
<accession>A0AAV7JQG2</accession>
<reference evidence="5 6" key="1">
    <citation type="journal article" date="2023" name="BMC Biol.">
        <title>The compact genome of the sponge Oopsacas minuta (Hexactinellida) is lacking key metazoan core genes.</title>
        <authorList>
            <person name="Santini S."/>
            <person name="Schenkelaars Q."/>
            <person name="Jourda C."/>
            <person name="Duchesne M."/>
            <person name="Belahbib H."/>
            <person name="Rocher C."/>
            <person name="Selva M."/>
            <person name="Riesgo A."/>
            <person name="Vervoort M."/>
            <person name="Leys S.P."/>
            <person name="Kodjabachian L."/>
            <person name="Le Bivic A."/>
            <person name="Borchiellini C."/>
            <person name="Claverie J.M."/>
            <person name="Renard E."/>
        </authorList>
    </citation>
    <scope>NUCLEOTIDE SEQUENCE [LARGE SCALE GENOMIC DNA]</scope>
    <source>
        <strain evidence="5">SPO-2</strain>
    </source>
</reference>
<dbReference type="Proteomes" id="UP001165289">
    <property type="component" value="Unassembled WGS sequence"/>
</dbReference>
<comment type="caution">
    <text evidence="5">The sequence shown here is derived from an EMBL/GenBank/DDBJ whole genome shotgun (WGS) entry which is preliminary data.</text>
</comment>
<keyword evidence="2" id="KW-0378">Hydrolase</keyword>
<organism evidence="5 6">
    <name type="scientific">Oopsacas minuta</name>
    <dbReference type="NCBI Taxonomy" id="111878"/>
    <lineage>
        <taxon>Eukaryota</taxon>
        <taxon>Metazoa</taxon>
        <taxon>Porifera</taxon>
        <taxon>Hexactinellida</taxon>
        <taxon>Hexasterophora</taxon>
        <taxon>Lyssacinosida</taxon>
        <taxon>Leucopsacidae</taxon>
        <taxon>Oopsacas</taxon>
    </lineage>
</organism>
<dbReference type="Pfam" id="PF00443">
    <property type="entry name" value="UCH"/>
    <property type="match status" value="1"/>
</dbReference>